<dbReference type="RefSeq" id="WP_248656618.1">
    <property type="nucleotide sequence ID" value="NZ_CP096658.1"/>
</dbReference>
<accession>A0A8U0IQ61</accession>
<dbReference type="EMBL" id="CP096658">
    <property type="protein sequence ID" value="UPW02234.1"/>
    <property type="molecule type" value="Genomic_DNA"/>
</dbReference>
<dbReference type="AlphaFoldDB" id="A0A8U0IQ61"/>
<dbReference type="InterPro" id="IPR027417">
    <property type="entry name" value="P-loop_NTPase"/>
</dbReference>
<dbReference type="Proteomes" id="UP000830434">
    <property type="component" value="Chromosome"/>
</dbReference>
<evidence type="ECO:0000313" key="2">
    <source>
        <dbReference type="Proteomes" id="UP000830434"/>
    </source>
</evidence>
<reference evidence="1" key="1">
    <citation type="submission" date="2022-04" db="EMBL/GenBank/DDBJ databases">
        <title>Diverse halophilic archaea isolated from saline environments.</title>
        <authorList>
            <person name="Cui H.-L."/>
        </authorList>
    </citation>
    <scope>NUCLEOTIDE SEQUENCE</scope>
    <source>
        <strain evidence="1">XZYJT40</strain>
    </source>
</reference>
<gene>
    <name evidence="1" type="ORF">M0R88_09095</name>
</gene>
<name>A0A8U0IQ61_9EURY</name>
<organism evidence="1 2">
    <name type="scientific">Halorussus gelatinilyticus</name>
    <dbReference type="NCBI Taxonomy" id="2937524"/>
    <lineage>
        <taxon>Archaea</taxon>
        <taxon>Methanobacteriati</taxon>
        <taxon>Methanobacteriota</taxon>
        <taxon>Stenosarchaea group</taxon>
        <taxon>Halobacteria</taxon>
        <taxon>Halobacteriales</taxon>
        <taxon>Haladaptataceae</taxon>
        <taxon>Halorussus</taxon>
    </lineage>
</organism>
<protein>
    <recommendedName>
        <fullName evidence="3">DNA recombination and repair protein Rad51-like C-terminal domain-containing protein</fullName>
    </recommendedName>
</protein>
<dbReference type="Gene3D" id="3.40.50.300">
    <property type="entry name" value="P-loop containing nucleotide triphosphate hydrolases"/>
    <property type="match status" value="1"/>
</dbReference>
<evidence type="ECO:0008006" key="3">
    <source>
        <dbReference type="Google" id="ProtNLM"/>
    </source>
</evidence>
<evidence type="ECO:0000313" key="1">
    <source>
        <dbReference type="EMBL" id="UPW02234.1"/>
    </source>
</evidence>
<dbReference type="KEGG" id="haxz:M0R88_09095"/>
<proteinExistence type="predicted"/>
<dbReference type="GeneID" id="72190008"/>
<sequence length="230" mass="25259">MHPRGQNGGRADPELPELETGVRLLDVDGDERATGPLHSLVLDHLLMNDGNAVWVDAAGHAVSQSLASLAPSGRTLDRIRVARGFTAYQHYSLVRRLPEQVDEDTSLVVCPAFDHFYRDTETYADEGDELFLRALATVASVADEYDVPVLVTRSKQDSFSDPLAAAATETIRCEQTKFGPRFVGDEFETLVYPMEDGTVQTTLSFWRCVLEARVSAAETTTTPEVAHGAY</sequence>
<keyword evidence="2" id="KW-1185">Reference proteome</keyword>